<dbReference type="STRING" id="1685382.AVJ23_10435"/>
<feature type="domain" description="RCK C-terminal" evidence="8">
    <location>
        <begin position="302"/>
        <end position="386"/>
    </location>
</feature>
<evidence type="ECO:0000313" key="10">
    <source>
        <dbReference type="Proteomes" id="UP000054396"/>
    </source>
</evidence>
<dbReference type="InterPro" id="IPR006037">
    <property type="entry name" value="RCK_C"/>
</dbReference>
<keyword evidence="10" id="KW-1185">Reference proteome</keyword>
<dbReference type="OrthoDB" id="9809303at2"/>
<evidence type="ECO:0000256" key="1">
    <source>
        <dbReference type="ARBA" id="ARBA00004141"/>
    </source>
</evidence>
<evidence type="ECO:0000256" key="3">
    <source>
        <dbReference type="ARBA" id="ARBA00022692"/>
    </source>
</evidence>
<keyword evidence="2" id="KW-0813">Transport</keyword>
<keyword evidence="4" id="KW-0677">Repeat</keyword>
<keyword evidence="3 7" id="KW-0812">Transmembrane</keyword>
<keyword evidence="6 7" id="KW-0472">Membrane</keyword>
<dbReference type="Gene3D" id="3.30.70.1450">
    <property type="entry name" value="Regulator of K+ conductance, C-terminal domain"/>
    <property type="match status" value="2"/>
</dbReference>
<dbReference type="InterPro" id="IPR036721">
    <property type="entry name" value="RCK_C_sf"/>
</dbReference>
<evidence type="ECO:0000313" key="9">
    <source>
        <dbReference type="EMBL" id="KUF10846.1"/>
    </source>
</evidence>
<feature type="transmembrane region" description="Helical" evidence="7">
    <location>
        <begin position="148"/>
        <end position="169"/>
    </location>
</feature>
<feature type="transmembrane region" description="Helical" evidence="7">
    <location>
        <begin position="404"/>
        <end position="436"/>
    </location>
</feature>
<feature type="transmembrane region" description="Helical" evidence="7">
    <location>
        <begin position="572"/>
        <end position="592"/>
    </location>
</feature>
<dbReference type="InterPro" id="IPR004680">
    <property type="entry name" value="Cit_transptr-like_dom"/>
</dbReference>
<dbReference type="GO" id="GO:0005886">
    <property type="term" value="C:plasma membrane"/>
    <property type="evidence" value="ECO:0007669"/>
    <property type="project" value="TreeGrafter"/>
</dbReference>
<evidence type="ECO:0000256" key="5">
    <source>
        <dbReference type="ARBA" id="ARBA00022989"/>
    </source>
</evidence>
<accession>A0A0W7WJX0</accession>
<sequence length="593" mass="61936">MAGLLELFETYDAAISLALLVALFGIFLLERYPPEVPAAGLAAIFVALEFVSTEELLSVFSNPAPLTIGAMFVLSGALVRTGVLEALSDRVVAHAKERPVLALGLVLCATLVASGFVNNTAVVLVLIPVILRLASAMGTAPTRLLMPLSYVAILGGSCTLIGTSTNLLVDGVAREQGLAPFSIFEITPVGLMVAVAGGATLALLGRWFLPARGAQAPEGMTGTMAFLSEAEITGDTHVGKTLEEAASFGRSQVSVIAVRRGNKTLRGPLAELELEEGDRVIFSAPTSELLTMHEDDGLRVGLGGRQLPKEDLVTVEVVVSPRKSNIGRPLSRMGLGRRYGVRVLGARRHGQGLGSELGALRLRPADKLLLEGPGNAFQALEDEAQLVSVSRPTGRAYRRRRAPLALAALAGVVGLAALGISEIATLSILAVAAILVSRCIDSDEAWSLVDGSILVLIFAMLVVGLGLQNTGAVAILVDAVAPTIAGFPPFLALLTVYLLASVLTETVTNNAVAIIYTPIAIGLADSTGMDPRALTMAVMFGASASFATPIGYQTNTLIYGAGNYRFADFLRIGVPMNLVCGLVACAGIWWLYG</sequence>
<feature type="domain" description="RCK C-terminal" evidence="8">
    <location>
        <begin position="215"/>
        <end position="298"/>
    </location>
</feature>
<organism evidence="9 10">
    <name type="scientific">Pseudoponticoccus marisrubri</name>
    <dbReference type="NCBI Taxonomy" id="1685382"/>
    <lineage>
        <taxon>Bacteria</taxon>
        <taxon>Pseudomonadati</taxon>
        <taxon>Pseudomonadota</taxon>
        <taxon>Alphaproteobacteria</taxon>
        <taxon>Rhodobacterales</taxon>
        <taxon>Roseobacteraceae</taxon>
        <taxon>Pseudoponticoccus</taxon>
    </lineage>
</organism>
<dbReference type="Pfam" id="PF03600">
    <property type="entry name" value="CitMHS"/>
    <property type="match status" value="1"/>
</dbReference>
<feature type="transmembrane region" description="Helical" evidence="7">
    <location>
        <begin position="13"/>
        <end position="29"/>
    </location>
</feature>
<reference evidence="9 10" key="1">
    <citation type="submission" date="2015-12" db="EMBL/GenBank/DDBJ databases">
        <authorList>
            <person name="Shamseldin A."/>
            <person name="Moawad H."/>
            <person name="Abd El-Rahim W.M."/>
            <person name="Sadowsky M.J."/>
        </authorList>
    </citation>
    <scope>NUCLEOTIDE SEQUENCE [LARGE SCALE GENOMIC DNA]</scope>
    <source>
        <strain evidence="9 10">SJ5A-1</strain>
    </source>
</reference>
<dbReference type="PROSITE" id="PS51202">
    <property type="entry name" value="RCK_C"/>
    <property type="match status" value="2"/>
</dbReference>
<evidence type="ECO:0000256" key="6">
    <source>
        <dbReference type="ARBA" id="ARBA00023136"/>
    </source>
</evidence>
<dbReference type="Pfam" id="PF02080">
    <property type="entry name" value="TrkA_C"/>
    <property type="match status" value="1"/>
</dbReference>
<dbReference type="EMBL" id="LPXO01000005">
    <property type="protein sequence ID" value="KUF10846.1"/>
    <property type="molecule type" value="Genomic_DNA"/>
</dbReference>
<feature type="transmembrane region" description="Helical" evidence="7">
    <location>
        <begin position="36"/>
        <end position="52"/>
    </location>
</feature>
<feature type="transmembrane region" description="Helical" evidence="7">
    <location>
        <begin position="506"/>
        <end position="524"/>
    </location>
</feature>
<comment type="subcellular location">
    <subcellularLocation>
        <location evidence="1">Membrane</location>
        <topology evidence="1">Multi-pass membrane protein</topology>
    </subcellularLocation>
</comment>
<protein>
    <submittedName>
        <fullName evidence="9">Potassium transporter TrkA</fullName>
    </submittedName>
</protein>
<dbReference type="AlphaFoldDB" id="A0A0W7WJX0"/>
<dbReference type="GO" id="GO:0008324">
    <property type="term" value="F:monoatomic cation transmembrane transporter activity"/>
    <property type="evidence" value="ECO:0007669"/>
    <property type="project" value="InterPro"/>
</dbReference>
<name>A0A0W7WJX0_9RHOB</name>
<feature type="transmembrane region" description="Helical" evidence="7">
    <location>
        <begin position="99"/>
        <end position="117"/>
    </location>
</feature>
<feature type="transmembrane region" description="Helical" evidence="7">
    <location>
        <begin position="64"/>
        <end position="87"/>
    </location>
</feature>
<dbReference type="SUPFAM" id="SSF116726">
    <property type="entry name" value="TrkA C-terminal domain-like"/>
    <property type="match status" value="2"/>
</dbReference>
<feature type="transmembrane region" description="Helical" evidence="7">
    <location>
        <begin position="533"/>
        <end position="552"/>
    </location>
</feature>
<feature type="transmembrane region" description="Helical" evidence="7">
    <location>
        <begin position="448"/>
        <end position="467"/>
    </location>
</feature>
<comment type="caution">
    <text evidence="9">The sequence shown here is derived from an EMBL/GenBank/DDBJ whole genome shotgun (WGS) entry which is preliminary data.</text>
</comment>
<dbReference type="GO" id="GO:0006813">
    <property type="term" value="P:potassium ion transport"/>
    <property type="evidence" value="ECO:0007669"/>
    <property type="project" value="InterPro"/>
</dbReference>
<dbReference type="PANTHER" id="PTHR43652">
    <property type="entry name" value="BASIC AMINO ACID ANTIPORTER YFCC-RELATED"/>
    <property type="match status" value="1"/>
</dbReference>
<dbReference type="PANTHER" id="PTHR43652:SF2">
    <property type="entry name" value="BASIC AMINO ACID ANTIPORTER YFCC-RELATED"/>
    <property type="match status" value="1"/>
</dbReference>
<keyword evidence="5 7" id="KW-1133">Transmembrane helix</keyword>
<gene>
    <name evidence="9" type="ORF">AVJ23_10435</name>
</gene>
<evidence type="ECO:0000256" key="4">
    <source>
        <dbReference type="ARBA" id="ARBA00022737"/>
    </source>
</evidence>
<dbReference type="Proteomes" id="UP000054396">
    <property type="component" value="Unassembled WGS sequence"/>
</dbReference>
<evidence type="ECO:0000256" key="2">
    <source>
        <dbReference type="ARBA" id="ARBA00022448"/>
    </source>
</evidence>
<feature type="transmembrane region" description="Helical" evidence="7">
    <location>
        <begin position="189"/>
        <end position="209"/>
    </location>
</feature>
<dbReference type="InterPro" id="IPR051679">
    <property type="entry name" value="DASS-Related_Transporters"/>
</dbReference>
<proteinExistence type="predicted"/>
<feature type="transmembrane region" description="Helical" evidence="7">
    <location>
        <begin position="479"/>
        <end position="500"/>
    </location>
</feature>
<evidence type="ECO:0000259" key="8">
    <source>
        <dbReference type="PROSITE" id="PS51202"/>
    </source>
</evidence>
<dbReference type="RefSeq" id="WP_058862131.1">
    <property type="nucleotide sequence ID" value="NZ_LPXO01000005.1"/>
</dbReference>
<evidence type="ECO:0000256" key="7">
    <source>
        <dbReference type="SAM" id="Phobius"/>
    </source>
</evidence>